<feature type="transmembrane region" description="Helical" evidence="1">
    <location>
        <begin position="96"/>
        <end position="114"/>
    </location>
</feature>
<evidence type="ECO:0000313" key="2">
    <source>
        <dbReference type="EMBL" id="MBJ7602117.1"/>
    </source>
</evidence>
<gene>
    <name evidence="2" type="ORF">JF888_02815</name>
</gene>
<dbReference type="RefSeq" id="WP_338176543.1">
    <property type="nucleotide sequence ID" value="NZ_JAEKNQ010000013.1"/>
</dbReference>
<name>A0A934KEE5_9BACT</name>
<keyword evidence="1" id="KW-1133">Transmembrane helix</keyword>
<organism evidence="2 3">
    <name type="scientific">Candidatus Dormiibacter inghamiae</name>
    <dbReference type="NCBI Taxonomy" id="3127013"/>
    <lineage>
        <taxon>Bacteria</taxon>
        <taxon>Bacillati</taxon>
        <taxon>Candidatus Dormiibacterota</taxon>
        <taxon>Candidatus Dormibacteria</taxon>
        <taxon>Candidatus Dormibacterales</taxon>
        <taxon>Candidatus Dormibacteraceae</taxon>
        <taxon>Candidatus Dormiibacter</taxon>
    </lineage>
</organism>
<proteinExistence type="predicted"/>
<accession>A0A934KEE5</accession>
<comment type="caution">
    <text evidence="2">The sequence shown here is derived from an EMBL/GenBank/DDBJ whole genome shotgun (WGS) entry which is preliminary data.</text>
</comment>
<dbReference type="EMBL" id="JAEKNQ010000013">
    <property type="protein sequence ID" value="MBJ7602117.1"/>
    <property type="molecule type" value="Genomic_DNA"/>
</dbReference>
<feature type="transmembrane region" description="Helical" evidence="1">
    <location>
        <begin position="35"/>
        <end position="52"/>
    </location>
</feature>
<keyword evidence="1" id="KW-0812">Transmembrane</keyword>
<dbReference type="AlphaFoldDB" id="A0A934KEE5"/>
<feature type="transmembrane region" description="Helical" evidence="1">
    <location>
        <begin position="7"/>
        <end position="29"/>
    </location>
</feature>
<evidence type="ECO:0000313" key="3">
    <source>
        <dbReference type="Proteomes" id="UP000620075"/>
    </source>
</evidence>
<feature type="transmembrane region" description="Helical" evidence="1">
    <location>
        <begin position="59"/>
        <end position="76"/>
    </location>
</feature>
<keyword evidence="1" id="KW-0472">Membrane</keyword>
<protein>
    <submittedName>
        <fullName evidence="2">DUF4383 domain-containing protein</fullName>
    </submittedName>
</protein>
<sequence>MSPGFGAVYTLVGLIGFAVSSTLAVGTLILFPVNVLHNVVHLLVGVIGIAAFLTGRSVLYARGMAVLFAVLAVAGFLPTDSAGRFLGLVPIGGTDIVLHAATALLGGLAGFAFANNREERAVA</sequence>
<dbReference type="Pfam" id="PF14325">
    <property type="entry name" value="DUF4383"/>
    <property type="match status" value="1"/>
</dbReference>
<dbReference type="Proteomes" id="UP000620075">
    <property type="component" value="Unassembled WGS sequence"/>
</dbReference>
<evidence type="ECO:0000256" key="1">
    <source>
        <dbReference type="SAM" id="Phobius"/>
    </source>
</evidence>
<reference evidence="2 3" key="1">
    <citation type="submission" date="2020-10" db="EMBL/GenBank/DDBJ databases">
        <title>Ca. Dormibacterota MAGs.</title>
        <authorList>
            <person name="Montgomery K."/>
        </authorList>
    </citation>
    <scope>NUCLEOTIDE SEQUENCE [LARGE SCALE GENOMIC DNA]</scope>
    <source>
        <strain evidence="2">SC8811_S16_3</strain>
    </source>
</reference>